<comment type="caution">
    <text evidence="2">The sequence shown here is derived from an EMBL/GenBank/DDBJ whole genome shotgun (WGS) entry which is preliminary data.</text>
</comment>
<dbReference type="EMBL" id="WTFN01000150">
    <property type="protein sequence ID" value="MWK60082.1"/>
    <property type="molecule type" value="Genomic_DNA"/>
</dbReference>
<evidence type="ECO:0000313" key="3">
    <source>
        <dbReference type="Proteomes" id="UP000461288"/>
    </source>
</evidence>
<evidence type="ECO:0000313" key="2">
    <source>
        <dbReference type="EMBL" id="MWK60082.1"/>
    </source>
</evidence>
<feature type="chain" id="PRO_5030660799" description="Secreted protein" evidence="1">
    <location>
        <begin position="25"/>
        <end position="176"/>
    </location>
</feature>
<protein>
    <recommendedName>
        <fullName evidence="4">Secreted protein</fullName>
    </recommendedName>
</protein>
<evidence type="ECO:0000256" key="1">
    <source>
        <dbReference type="SAM" id="SignalP"/>
    </source>
</evidence>
<proteinExistence type="predicted"/>
<accession>A0A7X3KY15</accession>
<keyword evidence="1" id="KW-0732">Signal</keyword>
<gene>
    <name evidence="2" type="ORF">GO594_29225</name>
</gene>
<sequence>MNIKYHFLITLFLAAAFLNTAVHGEILPATKAACPNGETVYFSCKTKRSKLISLCGKEINKKISSLTYYFGNLDTPELTISASSKRHFEPFWFNHYFRSGVDYARINFIRGDYRYEIYSSYNMEETPEVRSGITVSSQSKPDKTTHIECMKDITINLSPLFPVLNCDEENALGCSN</sequence>
<dbReference type="AlphaFoldDB" id="A0A7X3KY15"/>
<dbReference type="Proteomes" id="UP000461288">
    <property type="component" value="Unassembled WGS sequence"/>
</dbReference>
<feature type="signal peptide" evidence="1">
    <location>
        <begin position="1"/>
        <end position="24"/>
    </location>
</feature>
<dbReference type="RefSeq" id="WP_160483285.1">
    <property type="nucleotide sequence ID" value="NZ_WTFN01000150.1"/>
</dbReference>
<name>A0A7X3KY15_9GAMM</name>
<evidence type="ECO:0008006" key="4">
    <source>
        <dbReference type="Google" id="ProtNLM"/>
    </source>
</evidence>
<reference evidence="2 3" key="1">
    <citation type="submission" date="2019-12" db="EMBL/GenBank/DDBJ databases">
        <title>Draft genome sequence of Pseudomonas otitidis recovered from a chicken carcass.</title>
        <authorList>
            <person name="Vieira T.R."/>
            <person name="Oliviera E.F.C."/>
            <person name="Silva N.M.V."/>
            <person name="Sambrano G.E."/>
            <person name="Cibulski S.P."/>
            <person name="Cardoso M.R.I."/>
        </authorList>
    </citation>
    <scope>NUCLEOTIDE SEQUENCE [LARGE SCALE GENOMIC DNA]</scope>
    <source>
        <strain evidence="2 3">25_K</strain>
    </source>
</reference>
<organism evidence="2 3">
    <name type="scientific">Metapseudomonas otitidis</name>
    <dbReference type="NCBI Taxonomy" id="319939"/>
    <lineage>
        <taxon>Bacteria</taxon>
        <taxon>Pseudomonadati</taxon>
        <taxon>Pseudomonadota</taxon>
        <taxon>Gammaproteobacteria</taxon>
        <taxon>Pseudomonadales</taxon>
        <taxon>Pseudomonadaceae</taxon>
        <taxon>Metapseudomonas</taxon>
    </lineage>
</organism>